<evidence type="ECO:0000313" key="7">
    <source>
        <dbReference type="EMBL" id="RDX57825.1"/>
    </source>
</evidence>
<gene>
    <name evidence="7" type="primary">ISPS</name>
    <name evidence="7" type="ORF">CR513_62906</name>
</gene>
<name>A0A371DZ44_MUCPR</name>
<dbReference type="OrthoDB" id="1417850at2759"/>
<dbReference type="InterPro" id="IPR001906">
    <property type="entry name" value="Terpene_synth_N"/>
</dbReference>
<dbReference type="STRING" id="157652.A0A371DZ44"/>
<evidence type="ECO:0000256" key="3">
    <source>
        <dbReference type="ARBA" id="ARBA00022842"/>
    </source>
</evidence>
<dbReference type="EMBL" id="QJKJ01018153">
    <property type="protein sequence ID" value="RDX57825.1"/>
    <property type="molecule type" value="Genomic_DNA"/>
</dbReference>
<dbReference type="GO" id="GO:0000287">
    <property type="term" value="F:magnesium ion binding"/>
    <property type="evidence" value="ECO:0007669"/>
    <property type="project" value="InterPro"/>
</dbReference>
<sequence>MASDLLSLPYCLSSTQILSRSHIHLRHIITPSNAKFLNGSSRKLICVASKQDSQYTQNQNRRSANYQPNLWTDEFIQSLRNHPQLEKLQERATKLEEKVRLMINNTTDMEPLSLLELIDDVERLGLAYKFDEDIDRALERIVSIENFKDQTQKSLHETALYFRILRQQGFPVSQDVFERFRDEKGKFKVETSNNVQGMLSLYEASQLTLEGESLWEANAFSKTHLMNLMKEGMKVEVANQVRHVLEGLPYHQSFHKLEARQYIDTYNKKEPHHRLLLELAKLDFNIVQSSHIKDLQEVSRWWMNIGLASKLNFARDRLMESFFWSVGMVPEPPFAYCRKELTKVVQLITIIDDVYDVYGTLDELELFTDIVERWDVNAINTLPDYLISCFLALYNTVNEMAYDIFKERDIKCLPYFKKAWSDLCKSYLQEAKWFYNKVIPPFNVYLENARISCSGGVFLFHSYFLVNQNQDITEQALHSLTNYHDLLRSSCTIYRLSNDLGTSMDEIKRGETSNSIISYLNETNLSEENARQYYKILIDKEWQNLNKYLVMDSTFSKSFIQVAINLVRIVQCVYQYGDGFGRPDNVSKSRIKSLLIDPIDVDVI</sequence>
<keyword evidence="4" id="KW-0456">Lyase</keyword>
<evidence type="ECO:0000256" key="2">
    <source>
        <dbReference type="ARBA" id="ARBA00022723"/>
    </source>
</evidence>
<evidence type="ECO:0000259" key="5">
    <source>
        <dbReference type="Pfam" id="PF01397"/>
    </source>
</evidence>
<dbReference type="InterPro" id="IPR008949">
    <property type="entry name" value="Isoprenoid_synthase_dom_sf"/>
</dbReference>
<dbReference type="Proteomes" id="UP000257109">
    <property type="component" value="Unassembled WGS sequence"/>
</dbReference>
<keyword evidence="2" id="KW-0479">Metal-binding</keyword>
<protein>
    <submittedName>
        <fullName evidence="7">Isoprene synthase, chloroplastic</fullName>
    </submittedName>
</protein>
<dbReference type="InterPro" id="IPR050148">
    <property type="entry name" value="Terpene_synthase-like"/>
</dbReference>
<dbReference type="InterPro" id="IPR036965">
    <property type="entry name" value="Terpene_synth_N_sf"/>
</dbReference>
<evidence type="ECO:0000256" key="4">
    <source>
        <dbReference type="ARBA" id="ARBA00023239"/>
    </source>
</evidence>
<keyword evidence="3" id="KW-0460">Magnesium</keyword>
<dbReference type="Gene3D" id="1.50.10.130">
    <property type="entry name" value="Terpene synthase, N-terminal domain"/>
    <property type="match status" value="1"/>
</dbReference>
<comment type="cofactor">
    <cofactor evidence="1">
        <name>Mg(2+)</name>
        <dbReference type="ChEBI" id="CHEBI:18420"/>
    </cofactor>
</comment>
<dbReference type="Pfam" id="PF01397">
    <property type="entry name" value="Terpene_synth"/>
    <property type="match status" value="1"/>
</dbReference>
<comment type="caution">
    <text evidence="7">The sequence shown here is derived from an EMBL/GenBank/DDBJ whole genome shotgun (WGS) entry which is preliminary data.</text>
</comment>
<evidence type="ECO:0000313" key="8">
    <source>
        <dbReference type="Proteomes" id="UP000257109"/>
    </source>
</evidence>
<feature type="non-terminal residue" evidence="7">
    <location>
        <position position="1"/>
    </location>
</feature>
<dbReference type="FunFam" id="1.50.10.130:FF:000001">
    <property type="entry name" value="Isoprene synthase, chloroplastic"/>
    <property type="match status" value="1"/>
</dbReference>
<dbReference type="GO" id="GO:0080027">
    <property type="term" value="P:response to herbivore"/>
    <property type="evidence" value="ECO:0007669"/>
    <property type="project" value="UniProtKB-ARBA"/>
</dbReference>
<organism evidence="7 8">
    <name type="scientific">Mucuna pruriens</name>
    <name type="common">Velvet bean</name>
    <name type="synonym">Dolichos pruriens</name>
    <dbReference type="NCBI Taxonomy" id="157652"/>
    <lineage>
        <taxon>Eukaryota</taxon>
        <taxon>Viridiplantae</taxon>
        <taxon>Streptophyta</taxon>
        <taxon>Embryophyta</taxon>
        <taxon>Tracheophyta</taxon>
        <taxon>Spermatophyta</taxon>
        <taxon>Magnoliopsida</taxon>
        <taxon>eudicotyledons</taxon>
        <taxon>Gunneridae</taxon>
        <taxon>Pentapetalae</taxon>
        <taxon>rosids</taxon>
        <taxon>fabids</taxon>
        <taxon>Fabales</taxon>
        <taxon>Fabaceae</taxon>
        <taxon>Papilionoideae</taxon>
        <taxon>50 kb inversion clade</taxon>
        <taxon>NPAAA clade</taxon>
        <taxon>indigoferoid/millettioid clade</taxon>
        <taxon>Phaseoleae</taxon>
        <taxon>Mucuna</taxon>
    </lineage>
</organism>
<dbReference type="InterPro" id="IPR005630">
    <property type="entry name" value="Terpene_synthase_metal-bd"/>
</dbReference>
<dbReference type="InterPro" id="IPR008930">
    <property type="entry name" value="Terpenoid_cyclase/PrenylTrfase"/>
</dbReference>
<dbReference type="SFLD" id="SFLDS00005">
    <property type="entry name" value="Isoprenoid_Synthase_Type_I"/>
    <property type="match status" value="1"/>
</dbReference>
<dbReference type="SFLD" id="SFLDG01019">
    <property type="entry name" value="Terpene_Cyclase_Like_1_C_Termi"/>
    <property type="match status" value="1"/>
</dbReference>
<dbReference type="AlphaFoldDB" id="A0A371DZ44"/>
<dbReference type="InterPro" id="IPR034741">
    <property type="entry name" value="Terpene_cyclase-like_1_C"/>
</dbReference>
<dbReference type="InterPro" id="IPR044814">
    <property type="entry name" value="Terpene_cyclase_plant_C1"/>
</dbReference>
<dbReference type="GO" id="GO:0009611">
    <property type="term" value="P:response to wounding"/>
    <property type="evidence" value="ECO:0007669"/>
    <property type="project" value="UniProtKB-ARBA"/>
</dbReference>
<evidence type="ECO:0000256" key="1">
    <source>
        <dbReference type="ARBA" id="ARBA00001946"/>
    </source>
</evidence>
<feature type="domain" description="Terpene synthase metal-binding" evidence="6">
    <location>
        <begin position="304"/>
        <end position="543"/>
    </location>
</feature>
<accession>A0A371DZ44</accession>
<dbReference type="PANTHER" id="PTHR31225:SF98">
    <property type="entry name" value="TERPENE SYNTHASE 9-RELATED"/>
    <property type="match status" value="1"/>
</dbReference>
<dbReference type="SUPFAM" id="SSF48576">
    <property type="entry name" value="Terpenoid synthases"/>
    <property type="match status" value="1"/>
</dbReference>
<reference evidence="7" key="1">
    <citation type="submission" date="2018-05" db="EMBL/GenBank/DDBJ databases">
        <title>Draft genome of Mucuna pruriens seed.</title>
        <authorList>
            <person name="Nnadi N.E."/>
            <person name="Vos R."/>
            <person name="Hasami M.H."/>
            <person name="Devisetty U.K."/>
            <person name="Aguiy J.C."/>
        </authorList>
    </citation>
    <scope>NUCLEOTIDE SEQUENCE [LARGE SCALE GENOMIC DNA]</scope>
    <source>
        <strain evidence="7">JCA_2017</strain>
    </source>
</reference>
<dbReference type="SUPFAM" id="SSF48239">
    <property type="entry name" value="Terpenoid cyclases/Protein prenyltransferases"/>
    <property type="match status" value="1"/>
</dbReference>
<evidence type="ECO:0000259" key="6">
    <source>
        <dbReference type="Pfam" id="PF03936"/>
    </source>
</evidence>
<dbReference type="GO" id="GO:0010333">
    <property type="term" value="F:terpene synthase activity"/>
    <property type="evidence" value="ECO:0007669"/>
    <property type="project" value="InterPro"/>
</dbReference>
<dbReference type="FunFam" id="1.10.600.10:FF:000007">
    <property type="entry name" value="Isoprene synthase, chloroplastic"/>
    <property type="match status" value="1"/>
</dbReference>
<proteinExistence type="predicted"/>
<dbReference type="Pfam" id="PF03936">
    <property type="entry name" value="Terpene_synth_C"/>
    <property type="match status" value="1"/>
</dbReference>
<dbReference type="Gene3D" id="1.10.600.10">
    <property type="entry name" value="Farnesyl Diphosphate Synthase"/>
    <property type="match status" value="1"/>
</dbReference>
<dbReference type="CDD" id="cd00684">
    <property type="entry name" value="Terpene_cyclase_plant_C1"/>
    <property type="match status" value="1"/>
</dbReference>
<keyword evidence="8" id="KW-1185">Reference proteome</keyword>
<dbReference type="GO" id="GO:0016102">
    <property type="term" value="P:diterpenoid biosynthetic process"/>
    <property type="evidence" value="ECO:0007669"/>
    <property type="project" value="InterPro"/>
</dbReference>
<dbReference type="PANTHER" id="PTHR31225">
    <property type="entry name" value="OS04G0344100 PROTEIN-RELATED"/>
    <property type="match status" value="1"/>
</dbReference>
<feature type="domain" description="Terpene synthase N-terminal" evidence="5">
    <location>
        <begin position="70"/>
        <end position="245"/>
    </location>
</feature>